<protein>
    <submittedName>
        <fullName evidence="1">Uncharacterized protein</fullName>
    </submittedName>
</protein>
<evidence type="ECO:0000313" key="2">
    <source>
        <dbReference type="Proteomes" id="UP000724686"/>
    </source>
</evidence>
<proteinExistence type="predicted"/>
<organism evidence="1 2">
    <name type="scientific">Leptospira ainlahdjerensis</name>
    <dbReference type="NCBI Taxonomy" id="2810033"/>
    <lineage>
        <taxon>Bacteria</taxon>
        <taxon>Pseudomonadati</taxon>
        <taxon>Spirochaetota</taxon>
        <taxon>Spirochaetia</taxon>
        <taxon>Leptospirales</taxon>
        <taxon>Leptospiraceae</taxon>
        <taxon>Leptospira</taxon>
    </lineage>
</organism>
<keyword evidence="2" id="KW-1185">Reference proteome</keyword>
<reference evidence="1 2" key="1">
    <citation type="submission" date="2021-02" db="EMBL/GenBank/DDBJ databases">
        <title>Leptospira ainlahdjerensis sp. nov., Leptospira ainazelensis sp. nov., Leptospira abararensis sp. nov. and Leptospira chreensis sp. nov., four new species isolated from water sources in Algeria.</title>
        <authorList>
            <person name="Amara Korba A."/>
            <person name="Kainiu M."/>
            <person name="Vincent A.T."/>
            <person name="Mariet J.-F."/>
            <person name="Veyrier F.J."/>
            <person name="Goarant C."/>
            <person name="Picardeau M."/>
        </authorList>
    </citation>
    <scope>NUCLEOTIDE SEQUENCE [LARGE SCALE GENOMIC DNA]</scope>
    <source>
        <strain evidence="1 2">201903070</strain>
    </source>
</reference>
<gene>
    <name evidence="1" type="ORF">JWG45_21660</name>
</gene>
<name>A0ABS2UH93_9LEPT</name>
<comment type="caution">
    <text evidence="1">The sequence shown here is derived from an EMBL/GenBank/DDBJ whole genome shotgun (WGS) entry which is preliminary data.</text>
</comment>
<dbReference type="RefSeq" id="WP_205281687.1">
    <property type="nucleotide sequence ID" value="NZ_JAFFPU010000082.1"/>
</dbReference>
<evidence type="ECO:0000313" key="1">
    <source>
        <dbReference type="EMBL" id="MBM9579760.1"/>
    </source>
</evidence>
<sequence>MTEKQFSPSHFGISPEEIRYKKFVESIYEKQNEGPHRYGGGKVDLTFISELFKIIFACYFSDLIFRDFTSRRRQSFSFFLQTKSKLYSYLSSWAFRSILRSTEFLKISKLNFLSV</sequence>
<accession>A0ABS2UH93</accession>
<dbReference type="Proteomes" id="UP000724686">
    <property type="component" value="Unassembled WGS sequence"/>
</dbReference>
<dbReference type="EMBL" id="JAFFPU010000082">
    <property type="protein sequence ID" value="MBM9579760.1"/>
    <property type="molecule type" value="Genomic_DNA"/>
</dbReference>